<sequence length="277" mass="28212">MMGPMLALASAVVYGLVDYAGGILSRRLHYAFVAWVGQVGGLLFALLAAMAVPSEHVGLIDLGFGALSGVGSAVTMLYLNRALARGDMSVVLPISAVTGVALSVLCGVWFLAEQPTPAAWVGIAMMLPALWLVSSGRRGLHGSSAIRDGLIASVGVAVQYIGLGLATDGSGLWAVVAGRAAAVLVLAPVFATARNAWPVSRTDIAKALAIGAGAALGLALYLLATRQQLLAIAVALASLYPVIPVLLGVFVLHEHVTHRRVIGLVAAGIAVVLLSLG</sequence>
<dbReference type="Proteomes" id="UP000256727">
    <property type="component" value="Unassembled WGS sequence"/>
</dbReference>
<keyword evidence="5" id="KW-1185">Reference proteome</keyword>
<dbReference type="AlphaFoldDB" id="A0A3D9LDD9"/>
<evidence type="ECO:0000313" key="4">
    <source>
        <dbReference type="EMBL" id="REE04439.1"/>
    </source>
</evidence>
<keyword evidence="2" id="KW-0812">Transmembrane</keyword>
<evidence type="ECO:0000256" key="1">
    <source>
        <dbReference type="ARBA" id="ARBA00007362"/>
    </source>
</evidence>
<feature type="transmembrane region" description="Helical" evidence="2">
    <location>
        <begin position="117"/>
        <end position="133"/>
    </location>
</feature>
<dbReference type="RefSeq" id="WP_170144589.1">
    <property type="nucleotide sequence ID" value="NZ_QREH01000001.1"/>
</dbReference>
<evidence type="ECO:0000259" key="3">
    <source>
        <dbReference type="Pfam" id="PF00892"/>
    </source>
</evidence>
<organism evidence="4 5">
    <name type="scientific">Citricoccus muralis</name>
    <dbReference type="NCBI Taxonomy" id="169134"/>
    <lineage>
        <taxon>Bacteria</taxon>
        <taxon>Bacillati</taxon>
        <taxon>Actinomycetota</taxon>
        <taxon>Actinomycetes</taxon>
        <taxon>Micrococcales</taxon>
        <taxon>Micrococcaceae</taxon>
        <taxon>Citricoccus</taxon>
    </lineage>
</organism>
<feature type="transmembrane region" description="Helical" evidence="2">
    <location>
        <begin position="91"/>
        <end position="111"/>
    </location>
</feature>
<feature type="transmembrane region" description="Helical" evidence="2">
    <location>
        <begin position="230"/>
        <end position="252"/>
    </location>
</feature>
<feature type="transmembrane region" description="Helical" evidence="2">
    <location>
        <begin position="6"/>
        <end position="25"/>
    </location>
</feature>
<comment type="caution">
    <text evidence="4">The sequence shown here is derived from an EMBL/GenBank/DDBJ whole genome shotgun (WGS) entry which is preliminary data.</text>
</comment>
<reference evidence="4 5" key="1">
    <citation type="submission" date="2018-07" db="EMBL/GenBank/DDBJ databases">
        <title>Sequencing the genomes of 1000 actinobacteria strains.</title>
        <authorList>
            <person name="Klenk H.-P."/>
        </authorList>
    </citation>
    <scope>NUCLEOTIDE SEQUENCE [LARGE SCALE GENOMIC DNA]</scope>
    <source>
        <strain evidence="4 5">DSM 14442</strain>
    </source>
</reference>
<dbReference type="InterPro" id="IPR037185">
    <property type="entry name" value="EmrE-like"/>
</dbReference>
<dbReference type="GO" id="GO:0016020">
    <property type="term" value="C:membrane"/>
    <property type="evidence" value="ECO:0007669"/>
    <property type="project" value="InterPro"/>
</dbReference>
<comment type="similarity">
    <text evidence="1">Belongs to the EamA transporter family.</text>
</comment>
<feature type="transmembrane region" description="Helical" evidence="2">
    <location>
        <begin position="58"/>
        <end position="79"/>
    </location>
</feature>
<evidence type="ECO:0000256" key="2">
    <source>
        <dbReference type="SAM" id="Phobius"/>
    </source>
</evidence>
<protein>
    <submittedName>
        <fullName evidence="4">Glucose uptake protein GlcU</fullName>
    </submittedName>
</protein>
<feature type="domain" description="EamA" evidence="3">
    <location>
        <begin position="2"/>
        <end position="134"/>
    </location>
</feature>
<name>A0A3D9LDD9_9MICC</name>
<dbReference type="SUPFAM" id="SSF103481">
    <property type="entry name" value="Multidrug resistance efflux transporter EmrE"/>
    <property type="match status" value="2"/>
</dbReference>
<dbReference type="InterPro" id="IPR000620">
    <property type="entry name" value="EamA_dom"/>
</dbReference>
<feature type="transmembrane region" description="Helical" evidence="2">
    <location>
        <begin position="259"/>
        <end position="276"/>
    </location>
</feature>
<keyword evidence="2" id="KW-1133">Transmembrane helix</keyword>
<gene>
    <name evidence="4" type="ORF">C8E99_2274</name>
</gene>
<accession>A0A3D9LDD9</accession>
<feature type="transmembrane region" description="Helical" evidence="2">
    <location>
        <begin position="172"/>
        <end position="192"/>
    </location>
</feature>
<feature type="transmembrane region" description="Helical" evidence="2">
    <location>
        <begin position="204"/>
        <end position="224"/>
    </location>
</feature>
<dbReference type="Pfam" id="PF00892">
    <property type="entry name" value="EamA"/>
    <property type="match status" value="1"/>
</dbReference>
<dbReference type="EMBL" id="QREH01000001">
    <property type="protein sequence ID" value="REE04439.1"/>
    <property type="molecule type" value="Genomic_DNA"/>
</dbReference>
<evidence type="ECO:0000313" key="5">
    <source>
        <dbReference type="Proteomes" id="UP000256727"/>
    </source>
</evidence>
<feature type="transmembrane region" description="Helical" evidence="2">
    <location>
        <begin position="32"/>
        <end position="52"/>
    </location>
</feature>
<feature type="transmembrane region" description="Helical" evidence="2">
    <location>
        <begin position="145"/>
        <end position="166"/>
    </location>
</feature>
<dbReference type="Gene3D" id="1.10.3730.20">
    <property type="match status" value="2"/>
</dbReference>
<keyword evidence="2" id="KW-0472">Membrane</keyword>
<proteinExistence type="inferred from homology"/>